<evidence type="ECO:0000256" key="2">
    <source>
        <dbReference type="ARBA" id="ARBA00010799"/>
    </source>
</evidence>
<evidence type="ECO:0000256" key="4">
    <source>
        <dbReference type="ARBA" id="ARBA00022692"/>
    </source>
</evidence>
<comment type="caution">
    <text evidence="11">The sequence shown here is derived from an EMBL/GenBank/DDBJ whole genome shotgun (WGS) entry which is preliminary data.</text>
</comment>
<evidence type="ECO:0000313" key="11">
    <source>
        <dbReference type="EMBL" id="KAK7550827.1"/>
    </source>
</evidence>
<evidence type="ECO:0000313" key="12">
    <source>
        <dbReference type="Proteomes" id="UP001365128"/>
    </source>
</evidence>
<comment type="caution">
    <text evidence="8">Lacks conserved residue(s) required for the propagation of feature annotation.</text>
</comment>
<keyword evidence="4 8" id="KW-0812">Transmembrane</keyword>
<comment type="subcellular location">
    <subcellularLocation>
        <location evidence="1">Endoplasmic reticulum membrane</location>
        <topology evidence="1">Multi-pass membrane protein</topology>
    </subcellularLocation>
</comment>
<organism evidence="11 12">
    <name type="scientific">Phyllosticta citricarpa</name>
    <dbReference type="NCBI Taxonomy" id="55181"/>
    <lineage>
        <taxon>Eukaryota</taxon>
        <taxon>Fungi</taxon>
        <taxon>Dikarya</taxon>
        <taxon>Ascomycota</taxon>
        <taxon>Pezizomycotina</taxon>
        <taxon>Dothideomycetes</taxon>
        <taxon>Dothideomycetes incertae sedis</taxon>
        <taxon>Botryosphaeriales</taxon>
        <taxon>Phyllostictaceae</taxon>
        <taxon>Phyllosticta</taxon>
    </lineage>
</organism>
<evidence type="ECO:0000256" key="1">
    <source>
        <dbReference type="ARBA" id="ARBA00004477"/>
    </source>
</evidence>
<dbReference type="HAMAP" id="MF_03113">
    <property type="entry name" value="Get1"/>
    <property type="match status" value="1"/>
</dbReference>
<dbReference type="InterPro" id="IPR029012">
    <property type="entry name" value="Helix_hairpin_bin_sf"/>
</dbReference>
<dbReference type="Proteomes" id="UP001365128">
    <property type="component" value="Unassembled WGS sequence"/>
</dbReference>
<keyword evidence="12" id="KW-1185">Reference proteome</keyword>
<keyword evidence="3 8" id="KW-0813">Transport</keyword>
<feature type="topological domain" description="Lumenal" evidence="8">
    <location>
        <begin position="1"/>
        <end position="4"/>
    </location>
</feature>
<dbReference type="PANTHER" id="PTHR42650:SF1">
    <property type="entry name" value="GUIDED ENTRY OF TAIL-ANCHORED PROTEINS FACTOR 1"/>
    <property type="match status" value="1"/>
</dbReference>
<dbReference type="Pfam" id="PF04420">
    <property type="entry name" value="CHD5"/>
    <property type="match status" value="1"/>
</dbReference>
<dbReference type="InterPro" id="IPR027538">
    <property type="entry name" value="Get1_fungi"/>
</dbReference>
<evidence type="ECO:0000256" key="7">
    <source>
        <dbReference type="ARBA" id="ARBA00023136"/>
    </source>
</evidence>
<evidence type="ECO:0000256" key="5">
    <source>
        <dbReference type="ARBA" id="ARBA00022824"/>
    </source>
</evidence>
<evidence type="ECO:0000256" key="9">
    <source>
        <dbReference type="SAM" id="MobiDB-lite"/>
    </source>
</evidence>
<dbReference type="Gene3D" id="1.10.287.660">
    <property type="entry name" value="Helix hairpin bin"/>
    <property type="match status" value="1"/>
</dbReference>
<evidence type="ECO:0000256" key="8">
    <source>
        <dbReference type="HAMAP-Rule" id="MF_03113"/>
    </source>
</evidence>
<feature type="region of interest" description="Disordered" evidence="9">
    <location>
        <begin position="190"/>
        <end position="214"/>
    </location>
</feature>
<proteinExistence type="inferred from homology"/>
<keyword evidence="5 8" id="KW-0256">Endoplasmic reticulum</keyword>
<dbReference type="EMBL" id="JBBPDW010000007">
    <property type="protein sequence ID" value="KAK7550827.1"/>
    <property type="molecule type" value="Genomic_DNA"/>
</dbReference>
<comment type="similarity">
    <text evidence="2 8">Belongs to the WRB/GET1 family.</text>
</comment>
<evidence type="ECO:0000256" key="6">
    <source>
        <dbReference type="ARBA" id="ARBA00022989"/>
    </source>
</evidence>
<feature type="transmembrane region" description="Helical" evidence="10">
    <location>
        <begin position="158"/>
        <end position="182"/>
    </location>
</feature>
<feature type="compositionally biased region" description="Basic and acidic residues" evidence="9">
    <location>
        <begin position="192"/>
        <end position="201"/>
    </location>
</feature>
<dbReference type="InterPro" id="IPR028945">
    <property type="entry name" value="Get1"/>
</dbReference>
<accession>A0ABR1MJ84</accession>
<keyword evidence="6 8" id="KW-1133">Transmembrane helix</keyword>
<evidence type="ECO:0000256" key="10">
    <source>
        <dbReference type="SAM" id="Phobius"/>
    </source>
</evidence>
<reference evidence="11 12" key="1">
    <citation type="submission" date="2024-04" db="EMBL/GenBank/DDBJ databases">
        <title>Phyllosticta paracitricarpa is synonymous to the EU quarantine fungus P. citricarpa based on phylogenomic analyses.</title>
        <authorList>
            <consortium name="Lawrence Berkeley National Laboratory"/>
            <person name="Van Ingen-Buijs V.A."/>
            <person name="Van Westerhoven A.C."/>
            <person name="Haridas S."/>
            <person name="Skiadas P."/>
            <person name="Martin F."/>
            <person name="Groenewald J.Z."/>
            <person name="Crous P.W."/>
            <person name="Seidl M.F."/>
        </authorList>
    </citation>
    <scope>NUCLEOTIDE SEQUENCE [LARGE SCALE GENOMIC DNA]</scope>
    <source>
        <strain evidence="11 12">CBS 122670</strain>
    </source>
</reference>
<keyword evidence="7 8" id="KW-0472">Membrane</keyword>
<sequence>MESLLLVVFILSIVIHIVNTLGAATINDLLWLLYNKLPTPTSHAARDQARLRREVLHLKKEMNSVSAQDDFARWAKLRRAHDKVYAEYQKTESSLKSSRTSFDRTVSTLRFLGTNGLRFALQFWYAKQALFWIPQGWVPRYVEWILAFPKAPTGSVSIQIWGIACASVVGMVGEALAALWVLSVRSSKMQQRNKEGLKEKPVAAADDGGEKKEL</sequence>
<gene>
    <name evidence="8" type="primary">GET1</name>
    <name evidence="11" type="ORF">IWX46DRAFT_425531</name>
</gene>
<protein>
    <submittedName>
        <fullName evidence="11">CHD5-like protein-domain-containing protein</fullName>
    </submittedName>
</protein>
<feature type="topological domain" description="Cytoplasmic" evidence="8">
    <location>
        <begin position="173"/>
        <end position="214"/>
    </location>
</feature>
<name>A0ABR1MJ84_9PEZI</name>
<evidence type="ECO:0000256" key="3">
    <source>
        <dbReference type="ARBA" id="ARBA00022448"/>
    </source>
</evidence>
<dbReference type="PANTHER" id="PTHR42650">
    <property type="entry name" value="TAIL-ANCHORED PROTEIN INSERTION RECEPTOR WRB"/>
    <property type="match status" value="1"/>
</dbReference>